<comment type="subcellular location">
    <subcellularLocation>
        <location evidence="9">Cytoplasm</location>
    </subcellularLocation>
</comment>
<evidence type="ECO:0000313" key="13">
    <source>
        <dbReference type="Proteomes" id="UP001247754"/>
    </source>
</evidence>
<keyword evidence="6 9" id="KW-0227">DNA damage</keyword>
<evidence type="ECO:0000256" key="2">
    <source>
        <dbReference type="ARBA" id="ARBA00002631"/>
    </source>
</evidence>
<dbReference type="Gene3D" id="3.40.470.10">
    <property type="entry name" value="Uracil-DNA glycosylase-like domain"/>
    <property type="match status" value="1"/>
</dbReference>
<keyword evidence="12" id="KW-0326">Glycosidase</keyword>
<dbReference type="CDD" id="cd10027">
    <property type="entry name" value="UDG-F1-like"/>
    <property type="match status" value="1"/>
</dbReference>
<dbReference type="NCBIfam" id="NF003588">
    <property type="entry name" value="PRK05254.1-1"/>
    <property type="match status" value="1"/>
</dbReference>
<sequence>MTPPAPWADLPFFADDWPTIRATLARTPGWLPGPDALFRALDLTPPEAVRAVILGQDPYPNRAHAMGLAFSVPPGTRPLPRSLANIFRELEDDTGIARSNGDLTGWAKQGVLLLNPVLSVPEGESHGHRTLGWQRLAAQILARCAARPTAFLLWGKPAQTLALPLLGPEHLILTSAHPSPLSARRGFFGSGPFSRTNHWLAARGGKPVDWSA</sequence>
<protein>
    <recommendedName>
        <fullName evidence="5 9">Uracil-DNA glycosylase</fullName>
        <shortName evidence="9">UDG</shortName>
        <ecNumber evidence="4 9">3.2.2.27</ecNumber>
    </recommendedName>
</protein>
<comment type="function">
    <text evidence="2 9">Excises uracil residues from the DNA which can arise as a result of misincorporation of dUMP residues by DNA polymerase or due to deamination of cytosine.</text>
</comment>
<dbReference type="HAMAP" id="MF_00148">
    <property type="entry name" value="UDG"/>
    <property type="match status" value="1"/>
</dbReference>
<dbReference type="GO" id="GO:0004844">
    <property type="term" value="F:uracil DNA N-glycosylase activity"/>
    <property type="evidence" value="ECO:0007669"/>
    <property type="project" value="UniProtKB-EC"/>
</dbReference>
<evidence type="ECO:0000256" key="10">
    <source>
        <dbReference type="PROSITE-ProRule" id="PRU10072"/>
    </source>
</evidence>
<dbReference type="InterPro" id="IPR036895">
    <property type="entry name" value="Uracil-DNA_glycosylase-like_sf"/>
</dbReference>
<comment type="catalytic activity">
    <reaction evidence="1 9">
        <text>Hydrolyzes single-stranded DNA or mismatched double-stranded DNA and polynucleotides, releasing free uracil.</text>
        <dbReference type="EC" id="3.2.2.27"/>
    </reaction>
</comment>
<feature type="domain" description="Uracil-DNA glycosylase-like" evidence="11">
    <location>
        <begin position="42"/>
        <end position="200"/>
    </location>
</feature>
<organism evidence="12 13">
    <name type="scientific">Ruixingdingia sedimenti</name>
    <dbReference type="NCBI Taxonomy" id="3073604"/>
    <lineage>
        <taxon>Bacteria</taxon>
        <taxon>Pseudomonadati</taxon>
        <taxon>Pseudomonadota</taxon>
        <taxon>Alphaproteobacteria</taxon>
        <taxon>Rhodobacterales</taxon>
        <taxon>Paracoccaceae</taxon>
        <taxon>Ruixingdingia</taxon>
    </lineage>
</organism>
<keyword evidence="7 9" id="KW-0378">Hydrolase</keyword>
<dbReference type="InterPro" id="IPR002043">
    <property type="entry name" value="UDG_fam1"/>
</dbReference>
<gene>
    <name evidence="9" type="primary">ung</name>
    <name evidence="12" type="ORF">RGD00_04670</name>
</gene>
<accession>A0ABU1F5J3</accession>
<dbReference type="SMART" id="SM00987">
    <property type="entry name" value="UreE_C"/>
    <property type="match status" value="1"/>
</dbReference>
<evidence type="ECO:0000256" key="8">
    <source>
        <dbReference type="ARBA" id="ARBA00023204"/>
    </source>
</evidence>
<evidence type="ECO:0000256" key="7">
    <source>
        <dbReference type="ARBA" id="ARBA00022801"/>
    </source>
</evidence>
<evidence type="ECO:0000256" key="1">
    <source>
        <dbReference type="ARBA" id="ARBA00001400"/>
    </source>
</evidence>
<reference evidence="12 13" key="1">
    <citation type="submission" date="2023-09" db="EMBL/GenBank/DDBJ databases">
        <title>Xinfangfangia sedmenti sp. nov., isolated the sedment.</title>
        <authorList>
            <person name="Xu L."/>
        </authorList>
    </citation>
    <scope>NUCLEOTIDE SEQUENCE [LARGE SCALE GENOMIC DNA]</scope>
    <source>
        <strain evidence="12 13">LG-4</strain>
    </source>
</reference>
<evidence type="ECO:0000256" key="9">
    <source>
        <dbReference type="HAMAP-Rule" id="MF_00148"/>
    </source>
</evidence>
<keyword evidence="13" id="KW-1185">Reference proteome</keyword>
<dbReference type="PROSITE" id="PS00130">
    <property type="entry name" value="U_DNA_GLYCOSYLASE"/>
    <property type="match status" value="1"/>
</dbReference>
<comment type="similarity">
    <text evidence="3 9">Belongs to the uracil-DNA glycosylase (UDG) superfamily. UNG family.</text>
</comment>
<proteinExistence type="inferred from homology"/>
<dbReference type="SUPFAM" id="SSF52141">
    <property type="entry name" value="Uracil-DNA glycosylase-like"/>
    <property type="match status" value="1"/>
</dbReference>
<dbReference type="InterPro" id="IPR005122">
    <property type="entry name" value="Uracil-DNA_glycosylase-like"/>
</dbReference>
<name>A0ABU1F5J3_9RHOB</name>
<dbReference type="Pfam" id="PF03167">
    <property type="entry name" value="UDG"/>
    <property type="match status" value="1"/>
</dbReference>
<evidence type="ECO:0000256" key="4">
    <source>
        <dbReference type="ARBA" id="ARBA00012030"/>
    </source>
</evidence>
<keyword evidence="9" id="KW-0963">Cytoplasm</keyword>
<dbReference type="PANTHER" id="PTHR11264">
    <property type="entry name" value="URACIL-DNA GLYCOSYLASE"/>
    <property type="match status" value="1"/>
</dbReference>
<feature type="active site" description="Proton acceptor" evidence="9 10">
    <location>
        <position position="57"/>
    </location>
</feature>
<evidence type="ECO:0000259" key="11">
    <source>
        <dbReference type="SMART" id="SM00986"/>
    </source>
</evidence>
<dbReference type="NCBIfam" id="NF003592">
    <property type="entry name" value="PRK05254.1-5"/>
    <property type="match status" value="1"/>
</dbReference>
<dbReference type="PANTHER" id="PTHR11264:SF0">
    <property type="entry name" value="URACIL-DNA GLYCOSYLASE"/>
    <property type="match status" value="1"/>
</dbReference>
<evidence type="ECO:0000256" key="5">
    <source>
        <dbReference type="ARBA" id="ARBA00018429"/>
    </source>
</evidence>
<keyword evidence="8 9" id="KW-0234">DNA repair</keyword>
<dbReference type="EMBL" id="JAVKPH010000003">
    <property type="protein sequence ID" value="MDR5651883.1"/>
    <property type="molecule type" value="Genomic_DNA"/>
</dbReference>
<comment type="caution">
    <text evidence="12">The sequence shown here is derived from an EMBL/GenBank/DDBJ whole genome shotgun (WGS) entry which is preliminary data.</text>
</comment>
<dbReference type="RefSeq" id="WP_310456129.1">
    <property type="nucleotide sequence ID" value="NZ_JAVKPH010000003.1"/>
</dbReference>
<dbReference type="EC" id="3.2.2.27" evidence="4 9"/>
<dbReference type="InterPro" id="IPR018085">
    <property type="entry name" value="Ura-DNA_Glyclase_AS"/>
</dbReference>
<evidence type="ECO:0000313" key="12">
    <source>
        <dbReference type="EMBL" id="MDR5651883.1"/>
    </source>
</evidence>
<evidence type="ECO:0000256" key="6">
    <source>
        <dbReference type="ARBA" id="ARBA00022763"/>
    </source>
</evidence>
<evidence type="ECO:0000256" key="3">
    <source>
        <dbReference type="ARBA" id="ARBA00008184"/>
    </source>
</evidence>
<dbReference type="Proteomes" id="UP001247754">
    <property type="component" value="Unassembled WGS sequence"/>
</dbReference>
<dbReference type="SMART" id="SM00986">
    <property type="entry name" value="UDG"/>
    <property type="match status" value="1"/>
</dbReference>